<proteinExistence type="inferred from homology"/>
<keyword evidence="3" id="KW-0547">Nucleotide-binding</keyword>
<dbReference type="InterPro" id="IPR045851">
    <property type="entry name" value="AMP-bd_C_sf"/>
</dbReference>
<dbReference type="Gene3D" id="3.30.300.30">
    <property type="match status" value="1"/>
</dbReference>
<organism evidence="6 7">
    <name type="scientific">Zasmidium cellare</name>
    <name type="common">Wine cellar mold</name>
    <name type="synonym">Racodium cellare</name>
    <dbReference type="NCBI Taxonomy" id="395010"/>
    <lineage>
        <taxon>Eukaryota</taxon>
        <taxon>Fungi</taxon>
        <taxon>Dikarya</taxon>
        <taxon>Ascomycota</taxon>
        <taxon>Pezizomycotina</taxon>
        <taxon>Dothideomycetes</taxon>
        <taxon>Dothideomycetidae</taxon>
        <taxon>Mycosphaerellales</taxon>
        <taxon>Mycosphaerellaceae</taxon>
        <taxon>Zasmidium</taxon>
    </lineage>
</organism>
<evidence type="ECO:0000256" key="3">
    <source>
        <dbReference type="ARBA" id="ARBA00022741"/>
    </source>
</evidence>
<dbReference type="InterPro" id="IPR005914">
    <property type="entry name" value="Acac_CoA_synth"/>
</dbReference>
<evidence type="ECO:0000259" key="5">
    <source>
        <dbReference type="Pfam" id="PF00501"/>
    </source>
</evidence>
<dbReference type="PANTHER" id="PTHR42921">
    <property type="entry name" value="ACETOACETYL-COA SYNTHETASE"/>
    <property type="match status" value="1"/>
</dbReference>
<dbReference type="SUPFAM" id="SSF56801">
    <property type="entry name" value="Acetyl-CoA synthetase-like"/>
    <property type="match status" value="1"/>
</dbReference>
<evidence type="ECO:0000313" key="7">
    <source>
        <dbReference type="Proteomes" id="UP001305779"/>
    </source>
</evidence>
<sequence>MLATTSLGGIWTAVSPDTGTTAIKDRLSQVEPSVLFTDNAVSYNGKSHVVLSKVNNVSQSLESLKAVVVFPAVGDLPPKLPGSAIDYDDFLAWGEDSHQLYFEQLPAEQPVYILYSSGTTGAPKCIVHGAIGTLLQHKKEHMLQSDIRPGDRLFYYTTCMWMMWHWHVSALASGVTLVIYDGSPFYAKHNDTAVEDYLAMPKLIDELKITHFGTSAKFLSVLQQREIKPKKAGISLETLKAVYSTGSPLAPATFRYVYDTLGPNIHLGSISGGTDIIADFGTPSTLNPVHAGEIQVPALGMAVQAWTPDGVNVSESGQAGELVCVKPFPSQPVRFWGPSGLQKYEKAYFERFPGYWHHGDFIKFNPKTGGIYMLGRSDGTLNPSGVRFGSAEIYNVLLSNFSDLIEDSLCVGRRREKDTDETVILFIKMRTGNELTPSLVGHIKKVIREHLSPRHVPRIIEECPDIPYTRNNKKVELAVKQIVSGLETKPSASIANAECLTWYQEWTEKN</sequence>
<keyword evidence="2" id="KW-0436">Ligase</keyword>
<dbReference type="Gene3D" id="3.40.50.12780">
    <property type="entry name" value="N-terminal domain of ligase-like"/>
    <property type="match status" value="1"/>
</dbReference>
<name>A0ABR0EKR1_ZASCE</name>
<feature type="domain" description="AMP-dependent synthetase/ligase" evidence="5">
    <location>
        <begin position="1"/>
        <end position="324"/>
    </location>
</feature>
<gene>
    <name evidence="6" type="ORF">PRZ48_007888</name>
</gene>
<dbReference type="InterPro" id="IPR042099">
    <property type="entry name" value="ANL_N_sf"/>
</dbReference>
<protein>
    <recommendedName>
        <fullName evidence="5">AMP-dependent synthetase/ligase domain-containing protein</fullName>
    </recommendedName>
</protein>
<accession>A0ABR0EKR1</accession>
<evidence type="ECO:0000256" key="1">
    <source>
        <dbReference type="ARBA" id="ARBA00006432"/>
    </source>
</evidence>
<evidence type="ECO:0000256" key="4">
    <source>
        <dbReference type="ARBA" id="ARBA00022840"/>
    </source>
</evidence>
<keyword evidence="4" id="KW-0067">ATP-binding</keyword>
<dbReference type="InterPro" id="IPR000873">
    <property type="entry name" value="AMP-dep_synth/lig_dom"/>
</dbReference>
<comment type="similarity">
    <text evidence="1">Belongs to the ATP-dependent AMP-binding enzyme family.</text>
</comment>
<dbReference type="Proteomes" id="UP001305779">
    <property type="component" value="Unassembled WGS sequence"/>
</dbReference>
<dbReference type="Pfam" id="PF00501">
    <property type="entry name" value="AMP-binding"/>
    <property type="match status" value="1"/>
</dbReference>
<reference evidence="6 7" key="1">
    <citation type="journal article" date="2023" name="G3 (Bethesda)">
        <title>A chromosome-level genome assembly of Zasmidium syzygii isolated from banana leaves.</title>
        <authorList>
            <person name="van Westerhoven A.C."/>
            <person name="Mehrabi R."/>
            <person name="Talebi R."/>
            <person name="Steentjes M.B.F."/>
            <person name="Corcolon B."/>
            <person name="Chong P.A."/>
            <person name="Kema G.H.J."/>
            <person name="Seidl M.F."/>
        </authorList>
    </citation>
    <scope>NUCLEOTIDE SEQUENCE [LARGE SCALE GENOMIC DNA]</scope>
    <source>
        <strain evidence="6 7">P124</strain>
    </source>
</reference>
<dbReference type="InterPro" id="IPR020845">
    <property type="entry name" value="AMP-binding_CS"/>
</dbReference>
<dbReference type="PROSITE" id="PS00455">
    <property type="entry name" value="AMP_BINDING"/>
    <property type="match status" value="1"/>
</dbReference>
<comment type="caution">
    <text evidence="6">The sequence shown here is derived from an EMBL/GenBank/DDBJ whole genome shotgun (WGS) entry which is preliminary data.</text>
</comment>
<evidence type="ECO:0000256" key="2">
    <source>
        <dbReference type="ARBA" id="ARBA00022598"/>
    </source>
</evidence>
<keyword evidence="7" id="KW-1185">Reference proteome</keyword>
<dbReference type="EMBL" id="JAXOVC010000005">
    <property type="protein sequence ID" value="KAK4502077.1"/>
    <property type="molecule type" value="Genomic_DNA"/>
</dbReference>
<dbReference type="NCBIfam" id="TIGR01217">
    <property type="entry name" value="ac_ac_CoA_syn"/>
    <property type="match status" value="1"/>
</dbReference>
<evidence type="ECO:0000313" key="6">
    <source>
        <dbReference type="EMBL" id="KAK4502077.1"/>
    </source>
</evidence>
<dbReference type="PANTHER" id="PTHR42921:SF1">
    <property type="entry name" value="ACETOACETYL-COA SYNTHETASE"/>
    <property type="match status" value="1"/>
</dbReference>